<dbReference type="STRING" id="1776334.APZ16_06440"/>
<dbReference type="Gene3D" id="3.20.20.150">
    <property type="entry name" value="Divalent-metal-dependent TIM barrel enzymes"/>
    <property type="match status" value="1"/>
</dbReference>
<evidence type="ECO:0000313" key="3">
    <source>
        <dbReference type="Proteomes" id="UP000074294"/>
    </source>
</evidence>
<evidence type="ECO:0000313" key="2">
    <source>
        <dbReference type="EMBL" id="KUO41426.1"/>
    </source>
</evidence>
<dbReference type="PANTHER" id="PTHR12110">
    <property type="entry name" value="HYDROXYPYRUVATE ISOMERASE"/>
    <property type="match status" value="1"/>
</dbReference>
<protein>
    <recommendedName>
        <fullName evidence="1">Xylose isomerase-like TIM barrel domain-containing protein</fullName>
    </recommendedName>
</protein>
<gene>
    <name evidence="2" type="ORF">APZ16_06440</name>
</gene>
<feature type="domain" description="Xylose isomerase-like TIM barrel" evidence="1">
    <location>
        <begin position="24"/>
        <end position="272"/>
    </location>
</feature>
<dbReference type="PANTHER" id="PTHR12110:SF21">
    <property type="entry name" value="XYLOSE ISOMERASE-LIKE TIM BARREL DOMAIN-CONTAINING PROTEIN"/>
    <property type="match status" value="1"/>
</dbReference>
<accession>A0A147JXX1</accession>
<dbReference type="EMBL" id="LQMQ01000021">
    <property type="protein sequence ID" value="KUO41426.1"/>
    <property type="molecule type" value="Genomic_DNA"/>
</dbReference>
<dbReference type="Pfam" id="PF01261">
    <property type="entry name" value="AP_endonuc_2"/>
    <property type="match status" value="1"/>
</dbReference>
<comment type="caution">
    <text evidence="2">The sequence shown here is derived from an EMBL/GenBank/DDBJ whole genome shotgun (WGS) entry which is preliminary data.</text>
</comment>
<organism evidence="2 3">
    <name type="scientific">Hadarchaeum yellowstonense</name>
    <dbReference type="NCBI Taxonomy" id="1776334"/>
    <lineage>
        <taxon>Archaea</taxon>
        <taxon>Methanobacteriati</taxon>
        <taxon>Candidatus Hadarchaeota</taxon>
        <taxon>Candidatus Hadarchaeia</taxon>
        <taxon>Candidatus Hadarchaeales</taxon>
        <taxon>Candidatus Hadarchaeaceae</taxon>
        <taxon>Candidatus Hadarchaeum</taxon>
    </lineage>
</organism>
<dbReference type="Proteomes" id="UP000074294">
    <property type="component" value="Unassembled WGS sequence"/>
</dbReference>
<dbReference type="InterPro" id="IPR050312">
    <property type="entry name" value="IolE/XylAMocC-like"/>
</dbReference>
<dbReference type="InterPro" id="IPR036237">
    <property type="entry name" value="Xyl_isomerase-like_sf"/>
</dbReference>
<dbReference type="AlphaFoldDB" id="A0A147JXX1"/>
<sequence length="286" mass="31740">MKFGLSGLLFPHLAVERVISNIGALGADYIELIFDLPNLPPGFDLGGLPRLRKLVDAYGLGVSIHGPIWDLNPSSWIPQVRELALKYMRKSIDVCSALGGEIVVVHPGRCPFPQVAGFLSPAKDRFLSFTRKALKHARSRGVKLALENFPSNAEFPYSSPEEMLPLVQELDGLGITFDVGHAFLNKRWQKLSSPEKRIAREIELVGKYIVNIHLHDNHGERDDHLPPGEGVINFRPIITAMKKVGYNGLVTVELHRIGTKDPKETGRTGLKRARELFRAGTPPPQL</sequence>
<proteinExistence type="predicted"/>
<name>A0A147JXX1_HADYE</name>
<reference evidence="2 3" key="1">
    <citation type="journal article" date="2016" name="Nat. Microbiol.">
        <title>Genomic inference of the metabolism of cosmopolitan subsurface Archaea, Hadesarchaea.</title>
        <authorList>
            <person name="Baker B.J."/>
            <person name="Saw J.H."/>
            <person name="Lind A.E."/>
            <person name="Lazar C.S."/>
            <person name="Hinrichs K.-U."/>
            <person name="Teske A.P."/>
            <person name="Ettema T.J."/>
        </authorList>
    </citation>
    <scope>NUCLEOTIDE SEQUENCE [LARGE SCALE GENOMIC DNA]</scope>
</reference>
<dbReference type="InterPro" id="IPR013022">
    <property type="entry name" value="Xyl_isomerase-like_TIM-brl"/>
</dbReference>
<dbReference type="SUPFAM" id="SSF51658">
    <property type="entry name" value="Xylose isomerase-like"/>
    <property type="match status" value="1"/>
</dbReference>
<evidence type="ECO:0000259" key="1">
    <source>
        <dbReference type="Pfam" id="PF01261"/>
    </source>
</evidence>